<feature type="domain" description="Fimbrial-type adhesion" evidence="2">
    <location>
        <begin position="38"/>
        <end position="186"/>
    </location>
</feature>
<dbReference type="InterPro" id="IPR050263">
    <property type="entry name" value="Bact_Fimbrial_Adh_Pro"/>
</dbReference>
<dbReference type="eggNOG" id="COG3539">
    <property type="taxonomic scope" value="Bacteria"/>
</dbReference>
<dbReference type="Gene3D" id="2.60.40.1090">
    <property type="entry name" value="Fimbrial-type adhesion domain"/>
    <property type="match status" value="1"/>
</dbReference>
<gene>
    <name evidence="3" type="primary">fimA</name>
    <name evidence="3" type="ordered locus">PANA_1524</name>
</gene>
<dbReference type="STRING" id="706191.PANA_1524"/>
<evidence type="ECO:0000256" key="1">
    <source>
        <dbReference type="SAM" id="SignalP"/>
    </source>
</evidence>
<sequence>MIIKEDKMTYHTNKFSLSLIVSAFLLSGYAQADSANTINFQGEVSDETCSVAINGNESSPVVLLPTVSKADLDTSGKTAGKTDFTVGLTGCSGSATTTQISTVFVGNNVSAAGNLTNTGSAENVEIQMLDTAGTVINLTGGFTGSGDLSLSANETEKSATYGAQYFSTGVATSGTVAASIQYAITYR</sequence>
<evidence type="ECO:0000313" key="4">
    <source>
        <dbReference type="Proteomes" id="UP000001702"/>
    </source>
</evidence>
<dbReference type="FunFam" id="2.60.40.1090:FF:000005">
    <property type="entry name" value="Type 1 fimbrial protein"/>
    <property type="match status" value="1"/>
</dbReference>
<evidence type="ECO:0000313" key="3">
    <source>
        <dbReference type="EMBL" id="ADD76691.1"/>
    </source>
</evidence>
<dbReference type="SUPFAM" id="SSF49401">
    <property type="entry name" value="Bacterial adhesins"/>
    <property type="match status" value="1"/>
</dbReference>
<keyword evidence="4" id="KW-1185">Reference proteome</keyword>
<dbReference type="InterPro" id="IPR008966">
    <property type="entry name" value="Adhesion_dom_sf"/>
</dbReference>
<protein>
    <submittedName>
        <fullName evidence="3">FimA</fullName>
    </submittedName>
</protein>
<accession>D4GC88</accession>
<dbReference type="InterPro" id="IPR036937">
    <property type="entry name" value="Adhesion_dom_fimbrial_sf"/>
</dbReference>
<keyword evidence="1" id="KW-0732">Signal</keyword>
<proteinExistence type="predicted"/>
<dbReference type="GO" id="GO:0009289">
    <property type="term" value="C:pilus"/>
    <property type="evidence" value="ECO:0007669"/>
    <property type="project" value="InterPro"/>
</dbReference>
<dbReference type="GO" id="GO:0043709">
    <property type="term" value="P:cell adhesion involved in single-species biofilm formation"/>
    <property type="evidence" value="ECO:0007669"/>
    <property type="project" value="TreeGrafter"/>
</dbReference>
<dbReference type="KEGG" id="pam:PANA_1524"/>
<dbReference type="InterPro" id="IPR000259">
    <property type="entry name" value="Adhesion_dom_fimbrial"/>
</dbReference>
<dbReference type="Pfam" id="PF00419">
    <property type="entry name" value="Fimbrial"/>
    <property type="match status" value="1"/>
</dbReference>
<dbReference type="PANTHER" id="PTHR33420">
    <property type="entry name" value="FIMBRIAL SUBUNIT ELFA-RELATED"/>
    <property type="match status" value="1"/>
</dbReference>
<evidence type="ECO:0000259" key="2">
    <source>
        <dbReference type="Pfam" id="PF00419"/>
    </source>
</evidence>
<feature type="chain" id="PRO_5003057560" evidence="1">
    <location>
        <begin position="33"/>
        <end position="187"/>
    </location>
</feature>
<reference evidence="3 4" key="1">
    <citation type="journal article" date="2010" name="J. Bacteriol.">
        <title>Genome sequence of Pantoea ananatis LMG20103, the causative agent of Eucalyptus blight and dieback.</title>
        <authorList>
            <person name="De Maayer P."/>
            <person name="Chan W.Y."/>
            <person name="Venter S.N."/>
            <person name="Toth I.K."/>
            <person name="Birch P.R."/>
            <person name="Joubert F."/>
            <person name="Coutinho T.A."/>
        </authorList>
    </citation>
    <scope>NUCLEOTIDE SEQUENCE [LARGE SCALE GENOMIC DNA]</scope>
    <source>
        <strain evidence="3 4">LMG 20103</strain>
    </source>
</reference>
<dbReference type="PANTHER" id="PTHR33420:SF10">
    <property type="entry name" value="FIMBRIAE MAJOR SUBUNIT"/>
    <property type="match status" value="1"/>
</dbReference>
<organism evidence="3 4">
    <name type="scientific">Pantoea ananatis (strain LMG 20103)</name>
    <dbReference type="NCBI Taxonomy" id="706191"/>
    <lineage>
        <taxon>Bacteria</taxon>
        <taxon>Pseudomonadati</taxon>
        <taxon>Pseudomonadota</taxon>
        <taxon>Gammaproteobacteria</taxon>
        <taxon>Enterobacterales</taxon>
        <taxon>Erwiniaceae</taxon>
        <taxon>Pantoea</taxon>
    </lineage>
</organism>
<dbReference type="AlphaFoldDB" id="D4GC88"/>
<dbReference type="EMBL" id="CP001875">
    <property type="protein sequence ID" value="ADD76691.1"/>
    <property type="molecule type" value="Genomic_DNA"/>
</dbReference>
<name>D4GC88_PANAM</name>
<feature type="signal peptide" evidence="1">
    <location>
        <begin position="1"/>
        <end position="32"/>
    </location>
</feature>
<dbReference type="HOGENOM" id="CLU_088965_2_2_6"/>
<dbReference type="Proteomes" id="UP000001702">
    <property type="component" value="Chromosome"/>
</dbReference>